<dbReference type="SUPFAM" id="SSF52540">
    <property type="entry name" value="P-loop containing nucleoside triphosphate hydrolases"/>
    <property type="match status" value="1"/>
</dbReference>
<dbReference type="Gene3D" id="3.40.50.300">
    <property type="entry name" value="P-loop containing nucleotide triphosphate hydrolases"/>
    <property type="match status" value="1"/>
</dbReference>
<sequence length="164" mass="18996">MANEGGSEVFLLCGLTGSGKTTYAKKLEIDGVKRLSVDERVYARHGRYGVDYPEDRYFELEQPVVFEVEAELIQLIEQGVPVVIDHGLWVRGERARYKELVEEHGGRWRLLYFKADTEVLRRRLRERNHRTDGNALTVTDEALDDFLARFEEPVDEGEEVIVQR</sequence>
<dbReference type="EMBL" id="FAOZ01000071">
    <property type="protein sequence ID" value="CUU61270.1"/>
    <property type="molecule type" value="Genomic_DNA"/>
</dbReference>
<dbReference type="Pfam" id="PF13671">
    <property type="entry name" value="AAA_33"/>
    <property type="match status" value="1"/>
</dbReference>
<keyword evidence="1" id="KW-0808">Transferase</keyword>
<proteinExistence type="predicted"/>
<dbReference type="InterPro" id="IPR027417">
    <property type="entry name" value="P-loop_NTPase"/>
</dbReference>
<evidence type="ECO:0000313" key="2">
    <source>
        <dbReference type="Proteomes" id="UP000198802"/>
    </source>
</evidence>
<keyword evidence="1" id="KW-0418">Kinase</keyword>
<accession>A0A0S4R2Z0</accession>
<organism evidence="1 2">
    <name type="scientific">Parafrankia irregularis</name>
    <dbReference type="NCBI Taxonomy" id="795642"/>
    <lineage>
        <taxon>Bacteria</taxon>
        <taxon>Bacillati</taxon>
        <taxon>Actinomycetota</taxon>
        <taxon>Actinomycetes</taxon>
        <taxon>Frankiales</taxon>
        <taxon>Frankiaceae</taxon>
        <taxon>Parafrankia</taxon>
    </lineage>
</organism>
<evidence type="ECO:0000313" key="1">
    <source>
        <dbReference type="EMBL" id="CUU61270.1"/>
    </source>
</evidence>
<dbReference type="AlphaFoldDB" id="A0A0S4R2Z0"/>
<dbReference type="Proteomes" id="UP000198802">
    <property type="component" value="Unassembled WGS sequence"/>
</dbReference>
<protein>
    <submittedName>
        <fullName evidence="1">Predicted kinase</fullName>
    </submittedName>
</protein>
<dbReference type="GO" id="GO:0016301">
    <property type="term" value="F:kinase activity"/>
    <property type="evidence" value="ECO:0007669"/>
    <property type="project" value="UniProtKB-KW"/>
</dbReference>
<dbReference type="RefSeq" id="WP_091287451.1">
    <property type="nucleotide sequence ID" value="NZ_FAOZ01000071.1"/>
</dbReference>
<keyword evidence="2" id="KW-1185">Reference proteome</keyword>
<name>A0A0S4R2Z0_9ACTN</name>
<gene>
    <name evidence="1" type="ORF">Ga0074812_1715</name>
</gene>
<reference evidence="2" key="1">
    <citation type="submission" date="2015-11" db="EMBL/GenBank/DDBJ databases">
        <authorList>
            <person name="Varghese N."/>
        </authorList>
    </citation>
    <scope>NUCLEOTIDE SEQUENCE [LARGE SCALE GENOMIC DNA]</scope>
    <source>
        <strain evidence="2">DSM 45899</strain>
    </source>
</reference>